<evidence type="ECO:0000313" key="9">
    <source>
        <dbReference type="Proteomes" id="UP000095283"/>
    </source>
</evidence>
<evidence type="ECO:0000313" key="10">
    <source>
        <dbReference type="WBParaSite" id="Hba_11030"/>
    </source>
</evidence>
<evidence type="ECO:0000256" key="2">
    <source>
        <dbReference type="ARBA" id="ARBA00022771"/>
    </source>
</evidence>
<dbReference type="Proteomes" id="UP000095283">
    <property type="component" value="Unplaced"/>
</dbReference>
<name>A0A1I7X0Q4_HETBA</name>
<keyword evidence="3" id="KW-0862">Zinc</keyword>
<sequence length="818" mass="95386">MSIVKARSVMSNSNLYETFHSYSILVFVIAFDHLMAPNKRGRLRRHSRNSDTKSGERVVRFENQSGHTDNENPVDKKDVYIMEQELDVETLEEMENEDEMLDSAMHSDIVTPRRSDGRLIRPRKRRRSGDECIDYSAVRLVLPLKYYDRYKNQDYVRRNDISKYCHVCKKKTMGKFRSLPADLRLRKQWIIRFNLDAEQSAELWVKDNFSDGTHCGETCSVHFPTHTDHLKSKDILPIDMREPVCWVKGTVADFENDDDFDFDLLELCCVYCDRKSVLRYMIPFTRTRSRRYKWISALAGDNMQMREKLRQSLKFGATKFLCDWHFSDDDFEINTFGEWRLKKDVVPDGSLVESDKHAERVYMVNHIESTMSRNDEVKRRREELVLLRREAKMKERVEREHFRLMTDKLRRTYPKRLYEQPRVDFQHLIHFDEDYDVAYEQSITEQDRKINNSDYLLNIVQSVRSNDSSSDAQISDTGETIAGQSTSSSVFDYENVIYSDDSDDEAEALKKLTGEPPLGGARFCQVCSRVVSSERSMKEFRPRTWPFDELDQRKFVLRHRLTRIPATRFRLCVYHFSSESFMEKDDCIEFNEAALPLNMNLSEYEIIPRGPQGLIKWDKTTLKKGVEQLAQHPCKICRTHLSGIQDPYALIAERKLVNKLVVQCVQCSHKDLGANMIAFPFEADKKKMWIDALCREHWIIKGQDLPYQPLLIDRLDNNGVVTDVTYDEVCELLGEVQNTREHFMSSDVRSSSIPPEQKPLISSANKETEVCIFEDQPESVTTDELVDGNKFNTINTASDGNQHVSANDLTIEGEVIVS</sequence>
<dbReference type="WBParaSite" id="Hba_11030">
    <property type="protein sequence ID" value="Hba_11030"/>
    <property type="gene ID" value="Hba_11030"/>
</dbReference>
<feature type="transmembrane region" description="Helical" evidence="7">
    <location>
        <begin position="19"/>
        <end position="36"/>
    </location>
</feature>
<feature type="compositionally biased region" description="Basic and acidic residues" evidence="6">
    <location>
        <begin position="48"/>
        <end position="60"/>
    </location>
</feature>
<evidence type="ECO:0000256" key="1">
    <source>
        <dbReference type="ARBA" id="ARBA00022723"/>
    </source>
</evidence>
<evidence type="ECO:0000256" key="4">
    <source>
        <dbReference type="ARBA" id="ARBA00023125"/>
    </source>
</evidence>
<keyword evidence="7" id="KW-1133">Transmembrane helix</keyword>
<dbReference type="InterPro" id="IPR006612">
    <property type="entry name" value="THAP_Znf"/>
</dbReference>
<dbReference type="GO" id="GO:0008270">
    <property type="term" value="F:zinc ion binding"/>
    <property type="evidence" value="ECO:0007669"/>
    <property type="project" value="UniProtKB-KW"/>
</dbReference>
<evidence type="ECO:0000256" key="6">
    <source>
        <dbReference type="SAM" id="MobiDB-lite"/>
    </source>
</evidence>
<keyword evidence="1" id="KW-0479">Metal-binding</keyword>
<evidence type="ECO:0000256" key="7">
    <source>
        <dbReference type="SAM" id="Phobius"/>
    </source>
</evidence>
<keyword evidence="7" id="KW-0812">Transmembrane</keyword>
<reference evidence="10" key="1">
    <citation type="submission" date="2016-11" db="UniProtKB">
        <authorList>
            <consortium name="WormBaseParasite"/>
        </authorList>
    </citation>
    <scope>IDENTIFICATION</scope>
</reference>
<evidence type="ECO:0000259" key="8">
    <source>
        <dbReference type="PROSITE" id="PS50950"/>
    </source>
</evidence>
<proteinExistence type="predicted"/>
<keyword evidence="2 5" id="KW-0863">Zinc-finger</keyword>
<dbReference type="PROSITE" id="PS50950">
    <property type="entry name" value="ZF_THAP"/>
    <property type="match status" value="1"/>
</dbReference>
<evidence type="ECO:0000256" key="3">
    <source>
        <dbReference type="ARBA" id="ARBA00022833"/>
    </source>
</evidence>
<dbReference type="GO" id="GO:0003677">
    <property type="term" value="F:DNA binding"/>
    <property type="evidence" value="ECO:0007669"/>
    <property type="project" value="UniProtKB-UniRule"/>
</dbReference>
<keyword evidence="9" id="KW-1185">Reference proteome</keyword>
<feature type="region of interest" description="Disordered" evidence="6">
    <location>
        <begin position="40"/>
        <end position="74"/>
    </location>
</feature>
<dbReference type="Pfam" id="PF05485">
    <property type="entry name" value="THAP"/>
    <property type="match status" value="1"/>
</dbReference>
<protein>
    <submittedName>
        <fullName evidence="10">THAP-type domain-containing protein</fullName>
    </submittedName>
</protein>
<feature type="domain" description="THAP-type" evidence="8">
    <location>
        <begin position="264"/>
        <end position="350"/>
    </location>
</feature>
<keyword evidence="7" id="KW-0472">Membrane</keyword>
<evidence type="ECO:0000256" key="5">
    <source>
        <dbReference type="PROSITE-ProRule" id="PRU00309"/>
    </source>
</evidence>
<accession>A0A1I7X0Q4</accession>
<keyword evidence="4 5" id="KW-0238">DNA-binding</keyword>
<dbReference type="AlphaFoldDB" id="A0A1I7X0Q4"/>
<organism evidence="9 10">
    <name type="scientific">Heterorhabditis bacteriophora</name>
    <name type="common">Entomopathogenic nematode worm</name>
    <dbReference type="NCBI Taxonomy" id="37862"/>
    <lineage>
        <taxon>Eukaryota</taxon>
        <taxon>Metazoa</taxon>
        <taxon>Ecdysozoa</taxon>
        <taxon>Nematoda</taxon>
        <taxon>Chromadorea</taxon>
        <taxon>Rhabditida</taxon>
        <taxon>Rhabditina</taxon>
        <taxon>Rhabditomorpha</taxon>
        <taxon>Strongyloidea</taxon>
        <taxon>Heterorhabditidae</taxon>
        <taxon>Heterorhabditis</taxon>
    </lineage>
</organism>